<protein>
    <submittedName>
        <fullName evidence="1">Uncharacterized protein</fullName>
    </submittedName>
</protein>
<accession>A0A748EKA6</accession>
<reference evidence="1" key="1">
    <citation type="journal article" date="2018" name="Genome Biol.">
        <title>SKESA: strategic k-mer extension for scrupulous assemblies.</title>
        <authorList>
            <person name="Souvorov A."/>
            <person name="Agarwala R."/>
            <person name="Lipman D.J."/>
        </authorList>
    </citation>
    <scope>NUCLEOTIDE SEQUENCE</scope>
    <source>
        <strain evidence="1">A103</strain>
    </source>
</reference>
<sequence length="66" mass="7590">MWLFVTHRGDQCNNSICAVAVMENDKKSPLKIMAQSGGDLYGKENTTRTPFLQSYISFFLHYLCLR</sequence>
<proteinExistence type="predicted"/>
<name>A0A748EKA6_SALTI</name>
<reference evidence="1" key="2">
    <citation type="submission" date="2020-02" db="EMBL/GenBank/DDBJ databases">
        <authorList>
            <consortium name="NCBI Pathogen Detection Project"/>
        </authorList>
    </citation>
    <scope>NUCLEOTIDE SEQUENCE</scope>
    <source>
        <strain evidence="1">A103</strain>
    </source>
</reference>
<dbReference type="AlphaFoldDB" id="A0A748EKA6"/>
<dbReference type="EMBL" id="DAAVJF010000008">
    <property type="protein sequence ID" value="HAF5013113.1"/>
    <property type="molecule type" value="Genomic_DNA"/>
</dbReference>
<organism evidence="1">
    <name type="scientific">Salmonella typhi</name>
    <dbReference type="NCBI Taxonomy" id="90370"/>
    <lineage>
        <taxon>Bacteria</taxon>
        <taxon>Pseudomonadati</taxon>
        <taxon>Pseudomonadota</taxon>
        <taxon>Gammaproteobacteria</taxon>
        <taxon>Enterobacterales</taxon>
        <taxon>Enterobacteriaceae</taxon>
        <taxon>Salmonella</taxon>
    </lineage>
</organism>
<gene>
    <name evidence="1" type="ORF">G7Z65_001990</name>
</gene>
<evidence type="ECO:0000313" key="1">
    <source>
        <dbReference type="EMBL" id="HAF5013113.1"/>
    </source>
</evidence>
<comment type="caution">
    <text evidence="1">The sequence shown here is derived from an EMBL/GenBank/DDBJ whole genome shotgun (WGS) entry which is preliminary data.</text>
</comment>